<dbReference type="InterPro" id="IPR007219">
    <property type="entry name" value="XnlR_reg_dom"/>
</dbReference>
<dbReference type="InterPro" id="IPR001138">
    <property type="entry name" value="Zn2Cys6_DnaBD"/>
</dbReference>
<keyword evidence="3" id="KW-0539">Nucleus</keyword>
<dbReference type="EMBL" id="MU854447">
    <property type="protein sequence ID" value="KAK4035352.1"/>
    <property type="molecule type" value="Genomic_DNA"/>
</dbReference>
<proteinExistence type="predicted"/>
<dbReference type="PROSITE" id="PS50048">
    <property type="entry name" value="ZN2_CY6_FUNGAL_2"/>
    <property type="match status" value="1"/>
</dbReference>
<evidence type="ECO:0000256" key="3">
    <source>
        <dbReference type="ARBA" id="ARBA00023242"/>
    </source>
</evidence>
<protein>
    <submittedName>
        <fullName evidence="6">Fungal-specific transcription factor domain-containing protein</fullName>
    </submittedName>
</protein>
<sequence>MASQPQTRPIAIAPGPPNADDNGDAARPGMPYTCQTCAKRKVKCDKAAPTCSTCRKSRLECIYEAPRPRARKRKLSDEVFERLARYERILRQHGLLELAGDMPGTADDPASQEPISLLWDEPESLKAGKIMSCEGKSKYLYLNSRLWQNLQEHQVQSDSDEEGEEGSPIHTDLSSPSDPLAGAFVGSSHLNLLQYHPTHTEAMLLWETHVENVEPLCKILHIPSTRTMVERVSKEPATASKVDECLLFAIYHFALLSMTDEDCHSKLRQPRAPLLQQYHSAAKQALINASFLKTTEFPVLQALVLFLLASRNHYDWPTYWALTGAAVRVAQRLGVHRDGRKLGLPPFEVEMRRRLFYQLMPLDARASQMAGMGISLLPEAWDAQPPLNVDDDRLWPGMVEMPVEQKGATDMMFCLSRVCLGAFVVKQAKMGNGGTSGAGQFTDLSEAEQVVDRAESEVEEKYIRYCDVVNPLHFLAICMARSGVTAMRLRIRLPKAMGPVAPDTEIREVFQLAVKILDADAAVCGHTGLKKYRWHTEGFFMWGTWDSFVFVLTSLLKRGSIFTSSEVDAVWDKVEAMYRHHDELFESRRALNVALGRLAFKAWEARPPSRTGSVMGEPGFIMSLRLVGDREPTSRVKDKEGSEDISPHEDLNAGLPAGISPDGNLSLSSMFGGTSPASGAGFDVDAADWAFWDQLIQDHDALRAQ</sequence>
<dbReference type="InterPro" id="IPR050613">
    <property type="entry name" value="Sec_Metabolite_Reg"/>
</dbReference>
<dbReference type="SMART" id="SM00066">
    <property type="entry name" value="GAL4"/>
    <property type="match status" value="1"/>
</dbReference>
<dbReference type="CDD" id="cd12148">
    <property type="entry name" value="fungal_TF_MHR"/>
    <property type="match status" value="1"/>
</dbReference>
<feature type="domain" description="Zn(2)-C6 fungal-type" evidence="5">
    <location>
        <begin position="33"/>
        <end position="63"/>
    </location>
</feature>
<dbReference type="CDD" id="cd00067">
    <property type="entry name" value="GAL4"/>
    <property type="match status" value="1"/>
</dbReference>
<dbReference type="PROSITE" id="PS00463">
    <property type="entry name" value="ZN2_CY6_FUNGAL_1"/>
    <property type="match status" value="1"/>
</dbReference>
<dbReference type="PANTHER" id="PTHR31001:SF85">
    <property type="entry name" value="ZN(II)2CYS6 TRANSCRIPTION FACTOR (EUROFUNG)"/>
    <property type="match status" value="1"/>
</dbReference>
<dbReference type="GO" id="GO:0006351">
    <property type="term" value="P:DNA-templated transcription"/>
    <property type="evidence" value="ECO:0007669"/>
    <property type="project" value="InterPro"/>
</dbReference>
<dbReference type="SUPFAM" id="SSF57701">
    <property type="entry name" value="Zn2/Cys6 DNA-binding domain"/>
    <property type="match status" value="1"/>
</dbReference>
<gene>
    <name evidence="6" type="ORF">C8A01DRAFT_17974</name>
</gene>
<feature type="compositionally biased region" description="Basic and acidic residues" evidence="4">
    <location>
        <begin position="631"/>
        <end position="651"/>
    </location>
</feature>
<evidence type="ECO:0000313" key="6">
    <source>
        <dbReference type="EMBL" id="KAK4035352.1"/>
    </source>
</evidence>
<feature type="region of interest" description="Disordered" evidence="4">
    <location>
        <begin position="631"/>
        <end position="658"/>
    </location>
</feature>
<dbReference type="GO" id="GO:0008270">
    <property type="term" value="F:zinc ion binding"/>
    <property type="evidence" value="ECO:0007669"/>
    <property type="project" value="InterPro"/>
</dbReference>
<comment type="caution">
    <text evidence="6">The sequence shown here is derived from an EMBL/GenBank/DDBJ whole genome shotgun (WGS) entry which is preliminary data.</text>
</comment>
<feature type="region of interest" description="Disordered" evidence="4">
    <location>
        <begin position="1"/>
        <end position="28"/>
    </location>
</feature>
<evidence type="ECO:0000256" key="2">
    <source>
        <dbReference type="ARBA" id="ARBA00022723"/>
    </source>
</evidence>
<feature type="region of interest" description="Disordered" evidence="4">
    <location>
        <begin position="152"/>
        <end position="175"/>
    </location>
</feature>
<dbReference type="Pfam" id="PF00172">
    <property type="entry name" value="Zn_clus"/>
    <property type="match status" value="1"/>
</dbReference>
<comment type="subcellular location">
    <subcellularLocation>
        <location evidence="1">Nucleus</location>
    </subcellularLocation>
</comment>
<organism evidence="6 7">
    <name type="scientific">Parachaetomium inaequale</name>
    <dbReference type="NCBI Taxonomy" id="2588326"/>
    <lineage>
        <taxon>Eukaryota</taxon>
        <taxon>Fungi</taxon>
        <taxon>Dikarya</taxon>
        <taxon>Ascomycota</taxon>
        <taxon>Pezizomycotina</taxon>
        <taxon>Sordariomycetes</taxon>
        <taxon>Sordariomycetidae</taxon>
        <taxon>Sordariales</taxon>
        <taxon>Chaetomiaceae</taxon>
        <taxon>Parachaetomium</taxon>
    </lineage>
</organism>
<dbReference type="GO" id="GO:0003677">
    <property type="term" value="F:DNA binding"/>
    <property type="evidence" value="ECO:0007669"/>
    <property type="project" value="InterPro"/>
</dbReference>
<dbReference type="GO" id="GO:0005634">
    <property type="term" value="C:nucleus"/>
    <property type="evidence" value="ECO:0007669"/>
    <property type="project" value="UniProtKB-SubCell"/>
</dbReference>
<keyword evidence="7" id="KW-1185">Reference proteome</keyword>
<evidence type="ECO:0000256" key="1">
    <source>
        <dbReference type="ARBA" id="ARBA00004123"/>
    </source>
</evidence>
<dbReference type="Pfam" id="PF04082">
    <property type="entry name" value="Fungal_trans"/>
    <property type="match status" value="1"/>
</dbReference>
<evidence type="ECO:0000313" key="7">
    <source>
        <dbReference type="Proteomes" id="UP001303115"/>
    </source>
</evidence>
<dbReference type="Proteomes" id="UP001303115">
    <property type="component" value="Unassembled WGS sequence"/>
</dbReference>
<name>A0AAN6SPV8_9PEZI</name>
<keyword evidence="2" id="KW-0479">Metal-binding</keyword>
<dbReference type="SMART" id="SM00906">
    <property type="entry name" value="Fungal_trans"/>
    <property type="match status" value="1"/>
</dbReference>
<dbReference type="PANTHER" id="PTHR31001">
    <property type="entry name" value="UNCHARACTERIZED TRANSCRIPTIONAL REGULATORY PROTEIN"/>
    <property type="match status" value="1"/>
</dbReference>
<dbReference type="Gene3D" id="4.10.240.10">
    <property type="entry name" value="Zn(2)-C6 fungal-type DNA-binding domain"/>
    <property type="match status" value="1"/>
</dbReference>
<reference evidence="7" key="1">
    <citation type="journal article" date="2023" name="Mol. Phylogenet. Evol.">
        <title>Genome-scale phylogeny and comparative genomics of the fungal order Sordariales.</title>
        <authorList>
            <person name="Hensen N."/>
            <person name="Bonometti L."/>
            <person name="Westerberg I."/>
            <person name="Brannstrom I.O."/>
            <person name="Guillou S."/>
            <person name="Cros-Aarteil S."/>
            <person name="Calhoun S."/>
            <person name="Haridas S."/>
            <person name="Kuo A."/>
            <person name="Mondo S."/>
            <person name="Pangilinan J."/>
            <person name="Riley R."/>
            <person name="LaButti K."/>
            <person name="Andreopoulos B."/>
            <person name="Lipzen A."/>
            <person name="Chen C."/>
            <person name="Yan M."/>
            <person name="Daum C."/>
            <person name="Ng V."/>
            <person name="Clum A."/>
            <person name="Steindorff A."/>
            <person name="Ohm R.A."/>
            <person name="Martin F."/>
            <person name="Silar P."/>
            <person name="Natvig D.O."/>
            <person name="Lalanne C."/>
            <person name="Gautier V."/>
            <person name="Ament-Velasquez S.L."/>
            <person name="Kruys A."/>
            <person name="Hutchinson M.I."/>
            <person name="Powell A.J."/>
            <person name="Barry K."/>
            <person name="Miller A.N."/>
            <person name="Grigoriev I.V."/>
            <person name="Debuchy R."/>
            <person name="Gladieux P."/>
            <person name="Hiltunen Thoren M."/>
            <person name="Johannesson H."/>
        </authorList>
    </citation>
    <scope>NUCLEOTIDE SEQUENCE [LARGE SCALE GENOMIC DNA]</scope>
    <source>
        <strain evidence="7">CBS 284.82</strain>
    </source>
</reference>
<evidence type="ECO:0000256" key="4">
    <source>
        <dbReference type="SAM" id="MobiDB-lite"/>
    </source>
</evidence>
<dbReference type="InterPro" id="IPR036864">
    <property type="entry name" value="Zn2-C6_fun-type_DNA-bd_sf"/>
</dbReference>
<dbReference type="GO" id="GO:0000981">
    <property type="term" value="F:DNA-binding transcription factor activity, RNA polymerase II-specific"/>
    <property type="evidence" value="ECO:0007669"/>
    <property type="project" value="InterPro"/>
</dbReference>
<dbReference type="AlphaFoldDB" id="A0AAN6SPV8"/>
<evidence type="ECO:0000259" key="5">
    <source>
        <dbReference type="PROSITE" id="PS50048"/>
    </source>
</evidence>
<accession>A0AAN6SPV8</accession>